<dbReference type="PANTHER" id="PTHR43617:SF30">
    <property type="entry name" value="HISTONE ACETYLTRANSFERASE"/>
    <property type="match status" value="1"/>
</dbReference>
<dbReference type="EMBL" id="SRHY01000016">
    <property type="protein sequence ID" value="TFJ92719.1"/>
    <property type="molecule type" value="Genomic_DNA"/>
</dbReference>
<evidence type="ECO:0000313" key="3">
    <source>
        <dbReference type="Proteomes" id="UP000298484"/>
    </source>
</evidence>
<reference evidence="2 3" key="1">
    <citation type="submission" date="2019-03" db="EMBL/GenBank/DDBJ databases">
        <title>Genome sequence of Lentibacillus salicampi ATCC BAA-719.</title>
        <authorList>
            <person name="Maclea K.S."/>
            <person name="Simoes Junior M."/>
        </authorList>
    </citation>
    <scope>NUCLEOTIDE SEQUENCE [LARGE SCALE GENOMIC DNA]</scope>
    <source>
        <strain evidence="2 3">ATCC BAA-719</strain>
    </source>
</reference>
<comment type="caution">
    <text evidence="2">The sequence shown here is derived from an EMBL/GenBank/DDBJ whole genome shotgun (WGS) entry which is preliminary data.</text>
</comment>
<organism evidence="2 3">
    <name type="scientific">Lentibacillus salicampi</name>
    <dbReference type="NCBI Taxonomy" id="175306"/>
    <lineage>
        <taxon>Bacteria</taxon>
        <taxon>Bacillati</taxon>
        <taxon>Bacillota</taxon>
        <taxon>Bacilli</taxon>
        <taxon>Bacillales</taxon>
        <taxon>Bacillaceae</taxon>
        <taxon>Lentibacillus</taxon>
    </lineage>
</organism>
<dbReference type="AlphaFoldDB" id="A0A4Y9AA05"/>
<dbReference type="PROSITE" id="PS51186">
    <property type="entry name" value="GNAT"/>
    <property type="match status" value="1"/>
</dbReference>
<proteinExistence type="predicted"/>
<dbReference type="InterPro" id="IPR050276">
    <property type="entry name" value="MshD_Acetyltransferase"/>
</dbReference>
<dbReference type="SUPFAM" id="SSF55729">
    <property type="entry name" value="Acyl-CoA N-acyltransferases (Nat)"/>
    <property type="match status" value="1"/>
</dbReference>
<dbReference type="Proteomes" id="UP000298484">
    <property type="component" value="Unassembled WGS sequence"/>
</dbReference>
<dbReference type="PANTHER" id="PTHR43617">
    <property type="entry name" value="L-AMINO ACID N-ACETYLTRANSFERASE"/>
    <property type="match status" value="1"/>
</dbReference>
<keyword evidence="3" id="KW-1185">Reference proteome</keyword>
<evidence type="ECO:0000259" key="1">
    <source>
        <dbReference type="PROSITE" id="PS51186"/>
    </source>
</evidence>
<dbReference type="InterPro" id="IPR016181">
    <property type="entry name" value="Acyl_CoA_acyltransferase"/>
</dbReference>
<accession>A0A4Y9AA05</accession>
<dbReference type="OrthoDB" id="5292888at2"/>
<dbReference type="GO" id="GO:0016747">
    <property type="term" value="F:acyltransferase activity, transferring groups other than amino-acyl groups"/>
    <property type="evidence" value="ECO:0007669"/>
    <property type="project" value="InterPro"/>
</dbReference>
<dbReference type="CDD" id="cd04301">
    <property type="entry name" value="NAT_SF"/>
    <property type="match status" value="1"/>
</dbReference>
<dbReference type="Gene3D" id="3.40.630.30">
    <property type="match status" value="1"/>
</dbReference>
<gene>
    <name evidence="2" type="ORF">E4U82_10560</name>
</gene>
<dbReference type="Pfam" id="PF00583">
    <property type="entry name" value="Acetyltransf_1"/>
    <property type="match status" value="1"/>
</dbReference>
<name>A0A4Y9AA05_9BACI</name>
<sequence>MNIRKATPGDAAGIAKVHVDSWRTTYKNIVPDEFLDSLDYEDRTKRWEENVTQSSVYVAETGDGKIVGFSTGGKERGGKYAGYDGELYAIYIFEEYQGGGLGKKLVKPIADELIQDGFKSMLVWVLEDNAAKYFYEKLGGQYIDTTDITIAGAELKEIAYGWPVLNELAKEG</sequence>
<keyword evidence="2" id="KW-0808">Transferase</keyword>
<protein>
    <submittedName>
        <fullName evidence="2">GNAT family N-acetyltransferase</fullName>
    </submittedName>
</protein>
<evidence type="ECO:0000313" key="2">
    <source>
        <dbReference type="EMBL" id="TFJ92719.1"/>
    </source>
</evidence>
<feature type="domain" description="N-acetyltransferase" evidence="1">
    <location>
        <begin position="1"/>
        <end position="171"/>
    </location>
</feature>
<dbReference type="InterPro" id="IPR000182">
    <property type="entry name" value="GNAT_dom"/>
</dbReference>